<dbReference type="GO" id="GO:0033754">
    <property type="term" value="F:indoleamine 2,3-dioxygenase activity"/>
    <property type="evidence" value="ECO:0007669"/>
    <property type="project" value="TreeGrafter"/>
</dbReference>
<feature type="region of interest" description="Disordered" evidence="5">
    <location>
        <begin position="321"/>
        <end position="367"/>
    </location>
</feature>
<dbReference type="PANTHER" id="PTHR28657">
    <property type="entry name" value="INDOLEAMINE 2,3-DIOXYGENASE"/>
    <property type="match status" value="1"/>
</dbReference>
<keyword evidence="4" id="KW-0349">Heme</keyword>
<accession>A0A1X2I6S9</accession>
<evidence type="ECO:0000256" key="2">
    <source>
        <dbReference type="ARBA" id="ARBA00022723"/>
    </source>
</evidence>
<sequence length="607" mass="67692">MLSLEEYDISPVTGFLPHDPPLRRLSDPYFTPWEDMMDDFNGLLLAGKLRAKIHKMPMLNHKKLNTVQEYRRAFLILCMLSHSYVWGKHEEASETLPANLAVPWNAIAEYLGLCPVVCHAAVVLWNYRLLDSEGPIDLGNLTTLATYSGSLDESWFYLVTTAIESAGSKCPASILSCVNNIQDGNYEGLQANLTTIRDSLADINDVLHRMFEKCDPYVFYWKIRPYLAGWENMAEAGLPLGLIYEGVNDSIWSAETDEYADISHLTEGERLLRQYRRYAGGSAAQSSLIAAFDVAFGVEHHPVGEKPTTSSSSPLVIKLDTATTTSPSSPVDKHDRYRHLPSTRPADELDHSGTSSGATTPRPPYKRTNRNAFLRAMRKYMPEKHRDYLEDLETAANIRPFMMHLESLLHTGEISDEERDLIRLYNDCLHQLKLFRDKHVQIVSLYIVNQARKGPNIAHGGFAMEKKKNETAADSSAKTPVVSATSSTSSTEQQQQQQQQQPLNKKAAHNVLYPQTSLETHPGIREGSPSAKVSSLFPQLGLAKHVDPKTGVVRGTGGTNVMPFLKQSRDETADMKIALDTTGQQSSSNSGPQASVSKSWTDMLLRR</sequence>
<comment type="caution">
    <text evidence="6">The sequence shown here is derived from an EMBL/GenBank/DDBJ whole genome shotgun (WGS) entry which is preliminary data.</text>
</comment>
<dbReference type="GO" id="GO:0019441">
    <property type="term" value="P:L-tryptophan catabolic process to kynurenine"/>
    <property type="evidence" value="ECO:0007669"/>
    <property type="project" value="InterPro"/>
</dbReference>
<feature type="region of interest" description="Disordered" evidence="5">
    <location>
        <begin position="468"/>
        <end position="506"/>
    </location>
</feature>
<dbReference type="InterPro" id="IPR037217">
    <property type="entry name" value="Trp/Indoleamine_2_3_dOase-like"/>
</dbReference>
<evidence type="ECO:0000256" key="1">
    <source>
        <dbReference type="ARBA" id="ARBA00007119"/>
    </source>
</evidence>
<dbReference type="STRING" id="90262.A0A1X2I6S9"/>
<dbReference type="Gene3D" id="1.20.58.480">
    <property type="match status" value="1"/>
</dbReference>
<keyword evidence="7" id="KW-1185">Reference proteome</keyword>
<dbReference type="Proteomes" id="UP000193560">
    <property type="component" value="Unassembled WGS sequence"/>
</dbReference>
<dbReference type="InterPro" id="IPR000898">
    <property type="entry name" value="Indolamine_dOase"/>
</dbReference>
<comment type="similarity">
    <text evidence="1">Belongs to the indoleamine 2,3-dioxygenase family.</text>
</comment>
<proteinExistence type="inferred from homology"/>
<dbReference type="Pfam" id="PF01231">
    <property type="entry name" value="IDO"/>
    <property type="match status" value="1"/>
</dbReference>
<dbReference type="GO" id="GO:0034354">
    <property type="term" value="P:'de novo' NAD+ biosynthetic process from L-tryptophan"/>
    <property type="evidence" value="ECO:0007669"/>
    <property type="project" value="TreeGrafter"/>
</dbReference>
<gene>
    <name evidence="6" type="ORF">BCR42DRAFT_422606</name>
</gene>
<reference evidence="6 7" key="1">
    <citation type="submission" date="2016-07" db="EMBL/GenBank/DDBJ databases">
        <title>Pervasive Adenine N6-methylation of Active Genes in Fungi.</title>
        <authorList>
            <consortium name="DOE Joint Genome Institute"/>
            <person name="Mondo S.J."/>
            <person name="Dannebaum R.O."/>
            <person name="Kuo R.C."/>
            <person name="Labutti K."/>
            <person name="Haridas S."/>
            <person name="Kuo A."/>
            <person name="Salamov A."/>
            <person name="Ahrendt S.R."/>
            <person name="Lipzen A."/>
            <person name="Sullivan W."/>
            <person name="Andreopoulos W.B."/>
            <person name="Clum A."/>
            <person name="Lindquist E."/>
            <person name="Daum C."/>
            <person name="Ramamoorthy G.K."/>
            <person name="Gryganskyi A."/>
            <person name="Culley D."/>
            <person name="Magnuson J.K."/>
            <person name="James T.Y."/>
            <person name="O'Malley M.A."/>
            <person name="Stajich J.E."/>
            <person name="Spatafora J.W."/>
            <person name="Visel A."/>
            <person name="Grigoriev I.V."/>
        </authorList>
    </citation>
    <scope>NUCLEOTIDE SEQUENCE [LARGE SCALE GENOMIC DNA]</scope>
    <source>
        <strain evidence="6 7">NRRL 1336</strain>
    </source>
</reference>
<evidence type="ECO:0000256" key="4">
    <source>
        <dbReference type="PIRSR" id="PIRSR600898-1"/>
    </source>
</evidence>
<dbReference type="OrthoDB" id="540174at2759"/>
<organism evidence="6 7">
    <name type="scientific">Absidia repens</name>
    <dbReference type="NCBI Taxonomy" id="90262"/>
    <lineage>
        <taxon>Eukaryota</taxon>
        <taxon>Fungi</taxon>
        <taxon>Fungi incertae sedis</taxon>
        <taxon>Mucoromycota</taxon>
        <taxon>Mucoromycotina</taxon>
        <taxon>Mucoromycetes</taxon>
        <taxon>Mucorales</taxon>
        <taxon>Cunninghamellaceae</taxon>
        <taxon>Absidia</taxon>
    </lineage>
</organism>
<protein>
    <submittedName>
        <fullName evidence="6">Indoleamine 2,3-dioxygenase</fullName>
    </submittedName>
</protein>
<name>A0A1X2I6S9_9FUNG</name>
<keyword evidence="6" id="KW-0223">Dioxygenase</keyword>
<feature type="region of interest" description="Disordered" evidence="5">
    <location>
        <begin position="580"/>
        <end position="607"/>
    </location>
</feature>
<evidence type="ECO:0000256" key="3">
    <source>
        <dbReference type="ARBA" id="ARBA00023004"/>
    </source>
</evidence>
<evidence type="ECO:0000313" key="7">
    <source>
        <dbReference type="Proteomes" id="UP000193560"/>
    </source>
</evidence>
<dbReference type="EMBL" id="MCGE01000024">
    <property type="protein sequence ID" value="ORZ10546.1"/>
    <property type="molecule type" value="Genomic_DNA"/>
</dbReference>
<keyword evidence="2 4" id="KW-0479">Metal-binding</keyword>
<feature type="binding site" description="proximal binding residue" evidence="4">
    <location>
        <position position="439"/>
    </location>
    <ligand>
        <name>heme b</name>
        <dbReference type="ChEBI" id="CHEBI:60344"/>
    </ligand>
    <ligandPart>
        <name>Fe</name>
        <dbReference type="ChEBI" id="CHEBI:18248"/>
    </ligandPart>
</feature>
<dbReference type="SUPFAM" id="SSF140959">
    <property type="entry name" value="Indolic compounds 2,3-dioxygenase-like"/>
    <property type="match status" value="1"/>
</dbReference>
<feature type="compositionally biased region" description="Polar residues" evidence="5">
    <location>
        <begin position="581"/>
        <end position="600"/>
    </location>
</feature>
<evidence type="ECO:0000256" key="5">
    <source>
        <dbReference type="SAM" id="MobiDB-lite"/>
    </source>
</evidence>
<keyword evidence="6" id="KW-0560">Oxidoreductase</keyword>
<dbReference type="PANTHER" id="PTHR28657:SF5">
    <property type="entry name" value="INDOLEAMINE 2,3-DIOXYGENASE"/>
    <property type="match status" value="1"/>
</dbReference>
<keyword evidence="3 4" id="KW-0408">Iron</keyword>
<feature type="compositionally biased region" description="Low complexity" evidence="5">
    <location>
        <begin position="475"/>
        <end position="501"/>
    </location>
</feature>
<dbReference type="GO" id="GO:0046872">
    <property type="term" value="F:metal ion binding"/>
    <property type="evidence" value="ECO:0007669"/>
    <property type="project" value="UniProtKB-KW"/>
</dbReference>
<evidence type="ECO:0000313" key="6">
    <source>
        <dbReference type="EMBL" id="ORZ10546.1"/>
    </source>
</evidence>
<dbReference type="AlphaFoldDB" id="A0A1X2I6S9"/>
<dbReference type="GO" id="GO:0005737">
    <property type="term" value="C:cytoplasm"/>
    <property type="evidence" value="ECO:0007669"/>
    <property type="project" value="TreeGrafter"/>
</dbReference>
<dbReference type="GO" id="GO:0020037">
    <property type="term" value="F:heme binding"/>
    <property type="evidence" value="ECO:0007669"/>
    <property type="project" value="InterPro"/>
</dbReference>